<reference evidence="1 2" key="1">
    <citation type="submission" date="2018-04" db="EMBL/GenBank/DDBJ databases">
        <title>The genome of golden apple snail Pomacea canaliculata provides insight into stress tolerance and invasive adaptation.</title>
        <authorList>
            <person name="Liu C."/>
            <person name="Liu B."/>
            <person name="Ren Y."/>
            <person name="Zhang Y."/>
            <person name="Wang H."/>
            <person name="Li S."/>
            <person name="Jiang F."/>
            <person name="Yin L."/>
            <person name="Zhang G."/>
            <person name="Qian W."/>
            <person name="Fan W."/>
        </authorList>
    </citation>
    <scope>NUCLEOTIDE SEQUENCE [LARGE SCALE GENOMIC DNA]</scope>
    <source>
        <strain evidence="1">SZHN2017</strain>
        <tissue evidence="1">Muscle</tissue>
    </source>
</reference>
<comment type="caution">
    <text evidence="1">The sequence shown here is derived from an EMBL/GenBank/DDBJ whole genome shotgun (WGS) entry which is preliminary data.</text>
</comment>
<proteinExistence type="predicted"/>
<gene>
    <name evidence="1" type="ORF">C0Q70_12187</name>
</gene>
<protein>
    <submittedName>
        <fullName evidence="1">Uncharacterized protein</fullName>
    </submittedName>
</protein>
<sequence>MPFDCFLVNVDAQTSGAKISTGASSASGQSAVIQTVSGYQPQIPTLMYQVPFPGPLMQQNPASGVQQASPVVQQTLPLGGPMWIQQPQQAFNNQPAQVVYSNQLPPFPLQPTQVLQQIQHPNAQVVYVLPHPSQPVNQPYFSPQVLASCQVHPKS</sequence>
<dbReference type="EMBL" id="PZQS01000007">
    <property type="protein sequence ID" value="PVD27037.1"/>
    <property type="molecule type" value="Genomic_DNA"/>
</dbReference>
<evidence type="ECO:0000313" key="2">
    <source>
        <dbReference type="Proteomes" id="UP000245119"/>
    </source>
</evidence>
<name>A0A2T7P0T6_POMCA</name>
<organism evidence="1 2">
    <name type="scientific">Pomacea canaliculata</name>
    <name type="common">Golden apple snail</name>
    <dbReference type="NCBI Taxonomy" id="400727"/>
    <lineage>
        <taxon>Eukaryota</taxon>
        <taxon>Metazoa</taxon>
        <taxon>Spiralia</taxon>
        <taxon>Lophotrochozoa</taxon>
        <taxon>Mollusca</taxon>
        <taxon>Gastropoda</taxon>
        <taxon>Caenogastropoda</taxon>
        <taxon>Architaenioglossa</taxon>
        <taxon>Ampullarioidea</taxon>
        <taxon>Ampullariidae</taxon>
        <taxon>Pomacea</taxon>
    </lineage>
</organism>
<accession>A0A2T7P0T6</accession>
<dbReference type="Proteomes" id="UP000245119">
    <property type="component" value="Linkage Group LG7"/>
</dbReference>
<evidence type="ECO:0000313" key="1">
    <source>
        <dbReference type="EMBL" id="PVD27037.1"/>
    </source>
</evidence>
<dbReference type="AlphaFoldDB" id="A0A2T7P0T6"/>
<keyword evidence="2" id="KW-1185">Reference proteome</keyword>